<comment type="caution">
    <text evidence="1">The sequence shown here is derived from an EMBL/GenBank/DDBJ whole genome shotgun (WGS) entry which is preliminary data.</text>
</comment>
<evidence type="ECO:0000313" key="2">
    <source>
        <dbReference type="Proteomes" id="UP000294614"/>
    </source>
</evidence>
<sequence>MSKKCGEKPKKDKEKDFECSKCGAQSNKKEKLCKPKKTDK</sequence>
<proteinExistence type="predicted"/>
<gene>
    <name evidence="1" type="ORF">C8D98_0126</name>
</gene>
<organism evidence="1 2">
    <name type="scientific">Seleniivibrio woodruffii</name>
    <dbReference type="NCBI Taxonomy" id="1078050"/>
    <lineage>
        <taxon>Bacteria</taxon>
        <taxon>Pseudomonadati</taxon>
        <taxon>Deferribacterota</taxon>
        <taxon>Deferribacteres</taxon>
        <taxon>Deferribacterales</taxon>
        <taxon>Geovibrionaceae</taxon>
        <taxon>Seleniivibrio</taxon>
    </lineage>
</organism>
<keyword evidence="2" id="KW-1185">Reference proteome</keyword>
<name>A0A4R1KB24_9BACT</name>
<accession>A0A4R1KB24</accession>
<protein>
    <submittedName>
        <fullName evidence="1">Uncharacterized protein</fullName>
    </submittedName>
</protein>
<dbReference type="EMBL" id="SMGG01000003">
    <property type="protein sequence ID" value="TCK61624.1"/>
    <property type="molecule type" value="Genomic_DNA"/>
</dbReference>
<dbReference type="AlphaFoldDB" id="A0A4R1KB24"/>
<dbReference type="Proteomes" id="UP000294614">
    <property type="component" value="Unassembled WGS sequence"/>
</dbReference>
<evidence type="ECO:0000313" key="1">
    <source>
        <dbReference type="EMBL" id="TCK61624.1"/>
    </source>
</evidence>
<reference evidence="1 2" key="1">
    <citation type="submission" date="2019-03" db="EMBL/GenBank/DDBJ databases">
        <title>Genomic Encyclopedia of Type Strains, Phase IV (KMG-IV): sequencing the most valuable type-strain genomes for metagenomic binning, comparative biology and taxonomic classification.</title>
        <authorList>
            <person name="Goeker M."/>
        </authorList>
    </citation>
    <scope>NUCLEOTIDE SEQUENCE [LARGE SCALE GENOMIC DNA]</scope>
    <source>
        <strain evidence="1 2">DSM 24984</strain>
    </source>
</reference>
<dbReference type="RefSeq" id="WP_277656257.1">
    <property type="nucleotide sequence ID" value="NZ_JAJUHT010000003.1"/>
</dbReference>